<dbReference type="HOGENOM" id="CLU_144718_0_0_9"/>
<dbReference type="InterPro" id="IPR013324">
    <property type="entry name" value="RNA_pol_sigma_r3/r4-like"/>
</dbReference>
<dbReference type="InterPro" id="IPR013249">
    <property type="entry name" value="RNA_pol_sigma70_r4_t2"/>
</dbReference>
<name>R6WQ64_9FIRM</name>
<comment type="caution">
    <text evidence="2">The sequence shown here is derived from an EMBL/GenBank/DDBJ whole genome shotgun (WGS) entry which is preliminary data.</text>
</comment>
<gene>
    <name evidence="2" type="ORF">BN587_00534</name>
</gene>
<dbReference type="InterPro" id="IPR036388">
    <property type="entry name" value="WH-like_DNA-bd_sf"/>
</dbReference>
<dbReference type="Proteomes" id="UP000014937">
    <property type="component" value="Unassembled WGS sequence"/>
</dbReference>
<dbReference type="GO" id="GO:0006352">
    <property type="term" value="P:DNA-templated transcription initiation"/>
    <property type="evidence" value="ECO:0007669"/>
    <property type="project" value="InterPro"/>
</dbReference>
<accession>R6WQ64</accession>
<reference evidence="2" key="1">
    <citation type="submission" date="2012-11" db="EMBL/GenBank/DDBJ databases">
        <title>Dependencies among metagenomic species, viruses, plasmids and units of genetic variation.</title>
        <authorList>
            <person name="Nielsen H.B."/>
            <person name="Almeida M."/>
            <person name="Juncker A.S."/>
            <person name="Rasmussen S."/>
            <person name="Li J."/>
            <person name="Sunagawa S."/>
            <person name="Plichta D."/>
            <person name="Gautier L."/>
            <person name="Le Chatelier E."/>
            <person name="Peletier E."/>
            <person name="Bonde I."/>
            <person name="Nielsen T."/>
            <person name="Manichanh C."/>
            <person name="Arumugam M."/>
            <person name="Batto J."/>
            <person name="Santos M.B.Q.D."/>
            <person name="Blom N."/>
            <person name="Borruel N."/>
            <person name="Burgdorf K.S."/>
            <person name="Boumezbeur F."/>
            <person name="Casellas F."/>
            <person name="Dore J."/>
            <person name="Guarner F."/>
            <person name="Hansen T."/>
            <person name="Hildebrand F."/>
            <person name="Kaas R.S."/>
            <person name="Kennedy S."/>
            <person name="Kristiansen K."/>
            <person name="Kultima J.R."/>
            <person name="Leonard P."/>
            <person name="Levenez F."/>
            <person name="Lund O."/>
            <person name="Moumen B."/>
            <person name="Le Paslier D."/>
            <person name="Pons N."/>
            <person name="Pedersen O."/>
            <person name="Prifti E."/>
            <person name="Qin J."/>
            <person name="Raes J."/>
            <person name="Tap J."/>
            <person name="Tims S."/>
            <person name="Ussery D.W."/>
            <person name="Yamada T."/>
            <person name="MetaHit consortium"/>
            <person name="Renault P."/>
            <person name="Sicheritz-Ponten T."/>
            <person name="Bork P."/>
            <person name="Wang J."/>
            <person name="Brunak S."/>
            <person name="Ehrlich S.D."/>
        </authorList>
    </citation>
    <scope>NUCLEOTIDE SEQUENCE [LARGE SCALE GENOMIC DNA]</scope>
</reference>
<dbReference type="CDD" id="cd06171">
    <property type="entry name" value="Sigma70_r4"/>
    <property type="match status" value="1"/>
</dbReference>
<dbReference type="EMBL" id="CBGL010000090">
    <property type="protein sequence ID" value="CDD11495.1"/>
    <property type="molecule type" value="Genomic_DNA"/>
</dbReference>
<dbReference type="Pfam" id="PF08281">
    <property type="entry name" value="Sigma70_r4_2"/>
    <property type="match status" value="1"/>
</dbReference>
<organism evidence="2">
    <name type="scientific">Phascolarctobacterium succinatutens CAG:287</name>
    <dbReference type="NCBI Taxonomy" id="1263101"/>
    <lineage>
        <taxon>Bacteria</taxon>
        <taxon>Bacillati</taxon>
        <taxon>Bacillota</taxon>
        <taxon>Negativicutes</taxon>
        <taxon>Acidaminococcales</taxon>
        <taxon>Acidaminococcaceae</taxon>
        <taxon>Phascolarctobacterium</taxon>
    </lineage>
</organism>
<protein>
    <submittedName>
        <fullName evidence="2">Sigma-70 region 4 domain protein</fullName>
    </submittedName>
</protein>
<dbReference type="GO" id="GO:0016987">
    <property type="term" value="F:sigma factor activity"/>
    <property type="evidence" value="ECO:0007669"/>
    <property type="project" value="InterPro"/>
</dbReference>
<dbReference type="GO" id="GO:0003677">
    <property type="term" value="F:DNA binding"/>
    <property type="evidence" value="ECO:0007669"/>
    <property type="project" value="InterPro"/>
</dbReference>
<evidence type="ECO:0000259" key="1">
    <source>
        <dbReference type="Pfam" id="PF08281"/>
    </source>
</evidence>
<dbReference type="RefSeq" id="WP_021719624.1">
    <property type="nucleotide sequence ID" value="NZ_FR892771.1"/>
</dbReference>
<feature type="domain" description="RNA polymerase sigma factor 70 region 4 type 2" evidence="1">
    <location>
        <begin position="79"/>
        <end position="131"/>
    </location>
</feature>
<dbReference type="AlphaFoldDB" id="R6WQ64"/>
<dbReference type="SUPFAM" id="SSF88659">
    <property type="entry name" value="Sigma3 and sigma4 domains of RNA polymerase sigma factors"/>
    <property type="match status" value="1"/>
</dbReference>
<dbReference type="Gene3D" id="1.10.10.10">
    <property type="entry name" value="Winged helix-like DNA-binding domain superfamily/Winged helix DNA-binding domain"/>
    <property type="match status" value="1"/>
</dbReference>
<evidence type="ECO:0000313" key="2">
    <source>
        <dbReference type="EMBL" id="CDD11495.1"/>
    </source>
</evidence>
<proteinExistence type="predicted"/>
<sequence length="146" mass="16959">MITKYDLRKCKHLKMEIMDLQDQVNELTNMMTSPRISQLTGMPGGGNSGRDNVTNAIAKADKLRSLYYEKFGALVGLQMDIEKAIESLPAEDQMMLRMHYFSNYTWEEVAVRMGINWRSVHRRHAAILERLAHDEEEKKETEPENQ</sequence>